<feature type="region of interest" description="Disordered" evidence="9">
    <location>
        <begin position="129"/>
        <end position="293"/>
    </location>
</feature>
<proteinExistence type="predicted"/>
<dbReference type="GO" id="GO:0016020">
    <property type="term" value="C:membrane"/>
    <property type="evidence" value="ECO:0007669"/>
    <property type="project" value="UniProtKB-SubCell"/>
</dbReference>
<feature type="compositionally biased region" description="Basic and acidic residues" evidence="9">
    <location>
        <begin position="131"/>
        <end position="166"/>
    </location>
</feature>
<comment type="caution">
    <text evidence="11">The sequence shown here is derived from an EMBL/GenBank/DDBJ whole genome shotgun (WGS) entry which is preliminary data.</text>
</comment>
<feature type="compositionally biased region" description="Polar residues" evidence="9">
    <location>
        <begin position="277"/>
        <end position="287"/>
    </location>
</feature>
<dbReference type="CDD" id="cd16454">
    <property type="entry name" value="RING-H2_PA-TM-RING"/>
    <property type="match status" value="1"/>
</dbReference>
<dbReference type="PANTHER" id="PTHR47168">
    <property type="entry name" value="RING ZINC FINGER DOMAIN SUPERFAMILY PROTEIN-RELATED"/>
    <property type="match status" value="1"/>
</dbReference>
<evidence type="ECO:0000256" key="6">
    <source>
        <dbReference type="ARBA" id="ARBA00022989"/>
    </source>
</evidence>
<evidence type="ECO:0000256" key="1">
    <source>
        <dbReference type="ARBA" id="ARBA00004167"/>
    </source>
</evidence>
<dbReference type="InterPro" id="IPR013083">
    <property type="entry name" value="Znf_RING/FYVE/PHD"/>
</dbReference>
<feature type="compositionally biased region" description="Basic and acidic residues" evidence="9">
    <location>
        <begin position="208"/>
        <end position="274"/>
    </location>
</feature>
<feature type="compositionally biased region" description="Basic and acidic residues" evidence="9">
    <location>
        <begin position="9"/>
        <end position="30"/>
    </location>
</feature>
<evidence type="ECO:0000256" key="9">
    <source>
        <dbReference type="SAM" id="MobiDB-lite"/>
    </source>
</evidence>
<keyword evidence="2" id="KW-0812">Transmembrane</keyword>
<evidence type="ECO:0000256" key="4">
    <source>
        <dbReference type="ARBA" id="ARBA00022771"/>
    </source>
</evidence>
<evidence type="ECO:0000256" key="2">
    <source>
        <dbReference type="ARBA" id="ARBA00022692"/>
    </source>
</evidence>
<feature type="compositionally biased region" description="Basic and acidic residues" evidence="9">
    <location>
        <begin position="179"/>
        <end position="198"/>
    </location>
</feature>
<organism evidence="11 12">
    <name type="scientific">Zancudomyces culisetae</name>
    <name type="common">Gut fungus</name>
    <name type="synonym">Smittium culisetae</name>
    <dbReference type="NCBI Taxonomy" id="1213189"/>
    <lineage>
        <taxon>Eukaryota</taxon>
        <taxon>Fungi</taxon>
        <taxon>Fungi incertae sedis</taxon>
        <taxon>Zoopagomycota</taxon>
        <taxon>Kickxellomycotina</taxon>
        <taxon>Harpellomycetes</taxon>
        <taxon>Harpellales</taxon>
        <taxon>Legeriomycetaceae</taxon>
        <taxon>Zancudomyces</taxon>
    </lineage>
</organism>
<feature type="region of interest" description="Disordered" evidence="9">
    <location>
        <begin position="1"/>
        <end position="87"/>
    </location>
</feature>
<evidence type="ECO:0000313" key="12">
    <source>
        <dbReference type="Proteomes" id="UP000188320"/>
    </source>
</evidence>
<reference evidence="12" key="1">
    <citation type="submission" date="2017-01" db="EMBL/GenBank/DDBJ databases">
        <authorList>
            <person name="Wang Y."/>
            <person name="White M."/>
            <person name="Kvist S."/>
            <person name="Moncalvo J.-M."/>
        </authorList>
    </citation>
    <scope>NUCLEOTIDE SEQUENCE [LARGE SCALE GENOMIC DNA]</scope>
    <source>
        <strain evidence="12">COL-18-3</strain>
    </source>
</reference>
<feature type="region of interest" description="Disordered" evidence="9">
    <location>
        <begin position="465"/>
        <end position="528"/>
    </location>
</feature>
<dbReference type="Pfam" id="PF13639">
    <property type="entry name" value="zf-RING_2"/>
    <property type="match status" value="1"/>
</dbReference>
<dbReference type="PROSITE" id="PS50089">
    <property type="entry name" value="ZF_RING_2"/>
    <property type="match status" value="1"/>
</dbReference>
<dbReference type="AlphaFoldDB" id="A0A1R1PYE8"/>
<evidence type="ECO:0000256" key="5">
    <source>
        <dbReference type="ARBA" id="ARBA00022833"/>
    </source>
</evidence>
<feature type="compositionally biased region" description="Low complexity" evidence="9">
    <location>
        <begin position="651"/>
        <end position="665"/>
    </location>
</feature>
<feature type="region of interest" description="Disordered" evidence="9">
    <location>
        <begin position="338"/>
        <end position="431"/>
    </location>
</feature>
<feature type="compositionally biased region" description="Polar residues" evidence="9">
    <location>
        <begin position="66"/>
        <end position="79"/>
    </location>
</feature>
<comment type="subcellular location">
    <subcellularLocation>
        <location evidence="1">Membrane</location>
        <topology evidence="1">Single-pass membrane protein</topology>
    </subcellularLocation>
</comment>
<gene>
    <name evidence="11" type="ORF">AX774_g479</name>
</gene>
<feature type="compositionally biased region" description="Polar residues" evidence="9">
    <location>
        <begin position="608"/>
        <end position="618"/>
    </location>
</feature>
<keyword evidence="12" id="KW-1185">Reference proteome</keyword>
<evidence type="ECO:0000256" key="7">
    <source>
        <dbReference type="ARBA" id="ARBA00023136"/>
    </source>
</evidence>
<dbReference type="InterPro" id="IPR051653">
    <property type="entry name" value="E3_ligase_sorting_rcpt"/>
</dbReference>
<dbReference type="SMART" id="SM00184">
    <property type="entry name" value="RING"/>
    <property type="match status" value="1"/>
</dbReference>
<feature type="compositionally biased region" description="Basic and acidic residues" evidence="9">
    <location>
        <begin position="40"/>
        <end position="60"/>
    </location>
</feature>
<evidence type="ECO:0000256" key="3">
    <source>
        <dbReference type="ARBA" id="ARBA00022723"/>
    </source>
</evidence>
<feature type="compositionally biased region" description="Polar residues" evidence="9">
    <location>
        <begin position="566"/>
        <end position="575"/>
    </location>
</feature>
<evidence type="ECO:0000313" key="11">
    <source>
        <dbReference type="EMBL" id="OMH85970.1"/>
    </source>
</evidence>
<name>A0A1R1PYE8_ZANCU</name>
<dbReference type="SUPFAM" id="SSF57850">
    <property type="entry name" value="RING/U-box"/>
    <property type="match status" value="1"/>
</dbReference>
<keyword evidence="3" id="KW-0479">Metal-binding</keyword>
<keyword evidence="4 8" id="KW-0863">Zinc-finger</keyword>
<feature type="domain" description="RING-type" evidence="10">
    <location>
        <begin position="831"/>
        <end position="873"/>
    </location>
</feature>
<accession>A0A1R1PYE8</accession>
<keyword evidence="6" id="KW-1133">Transmembrane helix</keyword>
<feature type="region of interest" description="Disordered" evidence="9">
    <location>
        <begin position="566"/>
        <end position="618"/>
    </location>
</feature>
<feature type="compositionally biased region" description="Acidic residues" evidence="9">
    <location>
        <begin position="167"/>
        <end position="177"/>
    </location>
</feature>
<sequence>MGQTTSTLSREEDNREGVDMEEDRKSKESIDSVGPAAKIQKLENSDGTEDRNRVMEDGRRGVAGQSDYNPESSSTSHSVYRTGYHGENIVHCTRKKRKRLSRQSCVEYENKKRDGKEKEVEEAVDVAEIAAEPHSEKEADGDGREEECTMEHIEGRRDLTGKFREENEMETEVELESNIEGRTDRESTHESMMKHAGEECGISAETNSEERKEEEECRKEEDVTEKSDEGSEEREDVRDEVIPERTESSERGEEQIRGEERESHEGQEAGRGEEQLEQTVIDNTSGTFDRASSNNLLAAAVARSVIRATRLEFDRNHQLFNEQEGARENIWPTIRGRMNSTSTLTHDGQPAEPVRQEQQEQAAQQERPEQAEQSEGIGEEGGDSQPTNTNEYSGLSRSQEGAHLGSLSMGLEGGIQTEGRMPDDDSSLNREGNVGEQEFQNAERYIDIPGNYQFRVFPILVEPQTQQPQTQQPQTQTQTQTQPQTQHQEQEQSQTDIPTNPPSNGDADEEESVSSRLHRILGNRNTLAQRVSTQREALRRMLHGQNAGQQQVPVIIVGVQSRSPGTGLAQYTPSPLSAEHPLSSQNTNSEQDATPQESQVDTYPEADTGSNSNIDTNSTLNRLHLGRFRSLFDRIYSRLSRFVPGMHTNNSSSAGVQQQSQSGQGPATGLSSQDATNPATNMNNAALGSNGLVVYVFATTFALTHPLLLSFLASSLFPGLMDSNESLLANASSGQMYDDFVAFADLLGQVRQPTATIEQVDAQLPIYEYCCPPLSDQQQNDPDTTPAGPVLLKRFVQDSSLHTDSKCGDDMSLPTTTQEQVATDFLSCEKCLICLEEYKHADRLRVLSCRHGFHSDCIASWITKGANKCPVCRADAVKSAS</sequence>
<evidence type="ECO:0000256" key="8">
    <source>
        <dbReference type="PROSITE-ProRule" id="PRU00175"/>
    </source>
</evidence>
<dbReference type="PANTHER" id="PTHR47168:SF1">
    <property type="entry name" value="OS02G0798600 PROTEIN"/>
    <property type="match status" value="1"/>
</dbReference>
<dbReference type="EMBL" id="LSSK01000026">
    <property type="protein sequence ID" value="OMH85970.1"/>
    <property type="molecule type" value="Genomic_DNA"/>
</dbReference>
<feature type="compositionally biased region" description="Polar residues" evidence="9">
    <location>
        <begin position="384"/>
        <end position="399"/>
    </location>
</feature>
<dbReference type="InterPro" id="IPR001841">
    <property type="entry name" value="Znf_RING"/>
</dbReference>
<feature type="region of interest" description="Disordered" evidence="9">
    <location>
        <begin position="647"/>
        <end position="677"/>
    </location>
</feature>
<dbReference type="GO" id="GO:0008270">
    <property type="term" value="F:zinc ion binding"/>
    <property type="evidence" value="ECO:0007669"/>
    <property type="project" value="UniProtKB-KW"/>
</dbReference>
<feature type="compositionally biased region" description="Polar residues" evidence="9">
    <location>
        <begin position="582"/>
        <end position="601"/>
    </location>
</feature>
<dbReference type="OrthoDB" id="8062037at2759"/>
<evidence type="ECO:0000259" key="10">
    <source>
        <dbReference type="PROSITE" id="PS50089"/>
    </source>
</evidence>
<dbReference type="Gene3D" id="3.30.40.10">
    <property type="entry name" value="Zinc/RING finger domain, C3HC4 (zinc finger)"/>
    <property type="match status" value="1"/>
</dbReference>
<keyword evidence="5" id="KW-0862">Zinc</keyword>
<feature type="compositionally biased region" description="Low complexity" evidence="9">
    <location>
        <begin position="465"/>
        <end position="495"/>
    </location>
</feature>
<protein>
    <submittedName>
        <fullName evidence="11">Putative RING finger protein</fullName>
    </submittedName>
</protein>
<dbReference type="Proteomes" id="UP000188320">
    <property type="component" value="Unassembled WGS sequence"/>
</dbReference>
<keyword evidence="7" id="KW-0472">Membrane</keyword>